<name>A0AAE4I206_9ENTE</name>
<sequence length="132" mass="14040">MRKVPPILKPIALLTLSILIATTSGILNNASYRQVKATTPTTESTSVQRNDSSETSDSMINESSTVEEAPVTQESNDNNGAATDTEEQPVENLTPATEESQTTPSSTEEAQTTPTQQQPANEIADSETGDSQ</sequence>
<gene>
    <name evidence="2" type="ORF">P7H00_07660</name>
</gene>
<proteinExistence type="predicted"/>
<dbReference type="Proteomes" id="UP001180842">
    <property type="component" value="Unassembled WGS sequence"/>
</dbReference>
<feature type="compositionally biased region" description="Polar residues" evidence="1">
    <location>
        <begin position="28"/>
        <end position="82"/>
    </location>
</feature>
<comment type="caution">
    <text evidence="2">The sequence shown here is derived from an EMBL/GenBank/DDBJ whole genome shotgun (WGS) entry which is preliminary data.</text>
</comment>
<reference evidence="2" key="1">
    <citation type="submission" date="2023-03" db="EMBL/GenBank/DDBJ databases">
        <authorList>
            <person name="Shen W."/>
            <person name="Cai J."/>
        </authorList>
    </citation>
    <scope>NUCLEOTIDE SEQUENCE</scope>
    <source>
        <strain evidence="2">P69-2</strain>
    </source>
</reference>
<feature type="region of interest" description="Disordered" evidence="1">
    <location>
        <begin position="27"/>
        <end position="132"/>
    </location>
</feature>
<evidence type="ECO:0000256" key="1">
    <source>
        <dbReference type="SAM" id="MobiDB-lite"/>
    </source>
</evidence>
<evidence type="ECO:0000313" key="3">
    <source>
        <dbReference type="Proteomes" id="UP001180842"/>
    </source>
</evidence>
<organism evidence="2 3">
    <name type="scientific">Enterococcus pseudoavium</name>
    <dbReference type="NCBI Taxonomy" id="44007"/>
    <lineage>
        <taxon>Bacteria</taxon>
        <taxon>Bacillati</taxon>
        <taxon>Bacillota</taxon>
        <taxon>Bacilli</taxon>
        <taxon>Lactobacillales</taxon>
        <taxon>Enterococcaceae</taxon>
        <taxon>Enterococcus</taxon>
    </lineage>
</organism>
<feature type="compositionally biased region" description="Low complexity" evidence="1">
    <location>
        <begin position="94"/>
        <end position="120"/>
    </location>
</feature>
<dbReference type="EMBL" id="JARQAI010000008">
    <property type="protein sequence ID" value="MDT2737002.1"/>
    <property type="molecule type" value="Genomic_DNA"/>
</dbReference>
<dbReference type="AlphaFoldDB" id="A0AAE4I206"/>
<protein>
    <submittedName>
        <fullName evidence="2">Uncharacterized protein</fullName>
    </submittedName>
</protein>
<evidence type="ECO:0000313" key="2">
    <source>
        <dbReference type="EMBL" id="MDT2737002.1"/>
    </source>
</evidence>
<accession>A0AAE4I206</accession>
<dbReference type="RefSeq" id="WP_115872618.1">
    <property type="nucleotide sequence ID" value="NZ_JARQAI010000008.1"/>
</dbReference>